<evidence type="ECO:0000313" key="6">
    <source>
        <dbReference type="Ensembl" id="ENSNNAP00000013462.1"/>
    </source>
</evidence>
<dbReference type="Proteomes" id="UP000694559">
    <property type="component" value="Unplaced"/>
</dbReference>
<keyword evidence="2" id="KW-0964">Secreted</keyword>
<evidence type="ECO:0000256" key="1">
    <source>
        <dbReference type="ARBA" id="ARBA00004613"/>
    </source>
</evidence>
<reference evidence="6" key="2">
    <citation type="submission" date="2025-09" db="UniProtKB">
        <authorList>
            <consortium name="Ensembl"/>
        </authorList>
    </citation>
    <scope>IDENTIFICATION</scope>
</reference>
<dbReference type="SUPFAM" id="SSF57302">
    <property type="entry name" value="Snake toxin-like"/>
    <property type="match status" value="1"/>
</dbReference>
<accession>A0A8C6XF02</accession>
<reference evidence="6" key="1">
    <citation type="submission" date="2025-08" db="UniProtKB">
        <authorList>
            <consortium name="Ensembl"/>
        </authorList>
    </citation>
    <scope>IDENTIFICATION</scope>
</reference>
<feature type="transmembrane region" description="Helical" evidence="4">
    <location>
        <begin position="26"/>
        <end position="47"/>
    </location>
</feature>
<name>A0A8C6XF02_NAJNA</name>
<dbReference type="GO" id="GO:0005576">
    <property type="term" value="C:extracellular region"/>
    <property type="evidence" value="ECO:0007669"/>
    <property type="project" value="UniProtKB-SubCell"/>
</dbReference>
<evidence type="ECO:0000256" key="4">
    <source>
        <dbReference type="SAM" id="Phobius"/>
    </source>
</evidence>
<sequence length="109" mass="11415">MVNAHPPEGLALCLTPKGGMGSLGSFWASSTTVSIFSPGLMGLLHIISKQCASSCTTYHKDIAILKRNISCCSTDLCNVGDISASPSNRAHMAMVAFTSLVCVVLSRIL</sequence>
<dbReference type="GeneTree" id="ENSGT01030000237813"/>
<dbReference type="InterPro" id="IPR035076">
    <property type="entry name" value="Toxin/TOLIP"/>
</dbReference>
<keyword evidence="7" id="KW-1185">Reference proteome</keyword>
<keyword evidence="4" id="KW-0812">Transmembrane</keyword>
<proteinExistence type="predicted"/>
<dbReference type="OrthoDB" id="5945173at2759"/>
<evidence type="ECO:0000313" key="7">
    <source>
        <dbReference type="Proteomes" id="UP000694559"/>
    </source>
</evidence>
<organism evidence="6 7">
    <name type="scientific">Naja naja</name>
    <name type="common">Indian cobra</name>
    <dbReference type="NCBI Taxonomy" id="35670"/>
    <lineage>
        <taxon>Eukaryota</taxon>
        <taxon>Metazoa</taxon>
        <taxon>Chordata</taxon>
        <taxon>Craniata</taxon>
        <taxon>Vertebrata</taxon>
        <taxon>Euteleostomi</taxon>
        <taxon>Lepidosauria</taxon>
        <taxon>Squamata</taxon>
        <taxon>Bifurcata</taxon>
        <taxon>Unidentata</taxon>
        <taxon>Episquamata</taxon>
        <taxon>Toxicofera</taxon>
        <taxon>Serpentes</taxon>
        <taxon>Colubroidea</taxon>
        <taxon>Elapidae</taxon>
        <taxon>Elapinae</taxon>
        <taxon>Naja</taxon>
    </lineage>
</organism>
<feature type="domain" description="Snake toxin/toxin-like" evidence="5">
    <location>
        <begin position="43"/>
        <end position="78"/>
    </location>
</feature>
<dbReference type="Gene3D" id="2.10.60.10">
    <property type="entry name" value="CD59"/>
    <property type="match status" value="1"/>
</dbReference>
<dbReference type="Pfam" id="PF00087">
    <property type="entry name" value="Toxin_TOLIP"/>
    <property type="match status" value="1"/>
</dbReference>
<evidence type="ECO:0000259" key="5">
    <source>
        <dbReference type="Pfam" id="PF00087"/>
    </source>
</evidence>
<keyword evidence="4" id="KW-0472">Membrane</keyword>
<dbReference type="AlphaFoldDB" id="A0A8C6XF02"/>
<protein>
    <recommendedName>
        <fullName evidence="5">Snake toxin/toxin-like domain-containing protein</fullName>
    </recommendedName>
</protein>
<dbReference type="Ensembl" id="ENSNNAT00000014100.1">
    <property type="protein sequence ID" value="ENSNNAP00000013462.1"/>
    <property type="gene ID" value="ENSNNAG00000009081.1"/>
</dbReference>
<evidence type="ECO:0000256" key="3">
    <source>
        <dbReference type="ARBA" id="ARBA00023157"/>
    </source>
</evidence>
<comment type="subcellular location">
    <subcellularLocation>
        <location evidence="1">Secreted</location>
    </subcellularLocation>
</comment>
<dbReference type="InterPro" id="IPR045860">
    <property type="entry name" value="Snake_toxin-like_sf"/>
</dbReference>
<keyword evidence="3" id="KW-1015">Disulfide bond</keyword>
<evidence type="ECO:0000256" key="2">
    <source>
        <dbReference type="ARBA" id="ARBA00022525"/>
    </source>
</evidence>
<keyword evidence="4" id="KW-1133">Transmembrane helix</keyword>